<dbReference type="RefSeq" id="WP_014461217.1">
    <property type="nucleotide sequence ID" value="NC_017138.1"/>
</dbReference>
<dbReference type="KEGG" id="bmh:BMWSH_4139"/>
<dbReference type="InterPro" id="IPR058890">
    <property type="entry name" value="YwtC-like"/>
</dbReference>
<evidence type="ECO:0000256" key="1">
    <source>
        <dbReference type="SAM" id="Phobius"/>
    </source>
</evidence>
<name>A0A8D3X289_PRIMW</name>
<keyword evidence="1" id="KW-1133">Transmembrane helix</keyword>
<sequence>MTIVRNLMKIFVPIIIVAGFFFIMSNFKHTQTLSSAEEKRIKEYASLMQQAKAKEEDKTQILSLSSVAALGKGSAGEEVKAVQKSLGLNPDGYFGLETEQAVKEFQVKQGYTADGVVGPQTWDALVNTSKDTAASTSNSL</sequence>
<gene>
    <name evidence="3" type="ORF">BMWSH_4139</name>
</gene>
<feature type="transmembrane region" description="Helical" evidence="1">
    <location>
        <begin position="7"/>
        <end position="27"/>
    </location>
</feature>
<keyword evidence="1" id="KW-0812">Transmembrane</keyword>
<feature type="domain" description="Peptidoglycan binding-like" evidence="2">
    <location>
        <begin position="86"/>
        <end position="125"/>
    </location>
</feature>
<evidence type="ECO:0000259" key="2">
    <source>
        <dbReference type="Pfam" id="PF01471"/>
    </source>
</evidence>
<dbReference type="SUPFAM" id="SSF47090">
    <property type="entry name" value="PGBD-like"/>
    <property type="match status" value="1"/>
</dbReference>
<organism evidence="3 4">
    <name type="scientific">Priestia megaterium (strain WSH-002)</name>
    <name type="common">Bacillus megaterium</name>
    <dbReference type="NCBI Taxonomy" id="1006007"/>
    <lineage>
        <taxon>Bacteria</taxon>
        <taxon>Bacillati</taxon>
        <taxon>Bacillota</taxon>
        <taxon>Bacilli</taxon>
        <taxon>Bacillales</taxon>
        <taxon>Bacillaceae</taxon>
        <taxon>Priestia</taxon>
    </lineage>
</organism>
<dbReference type="Proteomes" id="UP000001283">
    <property type="component" value="Chromosome"/>
</dbReference>
<dbReference type="EMBL" id="CP003017">
    <property type="protein sequence ID" value="AEN91018.1"/>
    <property type="molecule type" value="Genomic_DNA"/>
</dbReference>
<dbReference type="InterPro" id="IPR036365">
    <property type="entry name" value="PGBD-like_sf"/>
</dbReference>
<protein>
    <submittedName>
        <fullName evidence="3">N-acetylmuramoyl-L-alanine amidase, family 2</fullName>
    </submittedName>
</protein>
<reference evidence="3 4" key="1">
    <citation type="journal article" date="2011" name="J. Bacteriol.">
        <title>Complete genome sequence of the industrial strain Bacillus megaterium WSH-002.</title>
        <authorList>
            <person name="Liu L."/>
            <person name="Li Y."/>
            <person name="Zhang J."/>
            <person name="Zou W."/>
            <person name="Zhou Z."/>
            <person name="Liu J."/>
            <person name="Li X."/>
            <person name="Wang L."/>
            <person name="Chen J."/>
        </authorList>
    </citation>
    <scope>NUCLEOTIDE SEQUENCE [LARGE SCALE GENOMIC DNA]</scope>
    <source>
        <strain evidence="3 4">WSH-002</strain>
    </source>
</reference>
<dbReference type="InterPro" id="IPR002477">
    <property type="entry name" value="Peptidoglycan-bd-like"/>
</dbReference>
<dbReference type="Pfam" id="PF01471">
    <property type="entry name" value="PG_binding_1"/>
    <property type="match status" value="1"/>
</dbReference>
<keyword evidence="1" id="KW-0472">Membrane</keyword>
<accession>A0A8D3X289</accession>
<dbReference type="InterPro" id="IPR036366">
    <property type="entry name" value="PGBDSf"/>
</dbReference>
<evidence type="ECO:0000313" key="4">
    <source>
        <dbReference type="Proteomes" id="UP000001283"/>
    </source>
</evidence>
<dbReference type="AlphaFoldDB" id="A0A8D3X289"/>
<evidence type="ECO:0000313" key="3">
    <source>
        <dbReference type="EMBL" id="AEN91018.1"/>
    </source>
</evidence>
<dbReference type="NCBIfam" id="NF040516">
    <property type="entry name" value="CapE_47_fam"/>
    <property type="match status" value="1"/>
</dbReference>
<dbReference type="Gene3D" id="1.10.101.10">
    <property type="entry name" value="PGBD-like superfamily/PGBD"/>
    <property type="match status" value="1"/>
</dbReference>
<dbReference type="Pfam" id="PF26359">
    <property type="entry name" value="YwtC"/>
    <property type="match status" value="1"/>
</dbReference>
<proteinExistence type="predicted"/>